<dbReference type="InterPro" id="IPR024036">
    <property type="entry name" value="tRNA-dHydroUridine_Synthase_C"/>
</dbReference>
<keyword evidence="7" id="KW-0694">RNA-binding</keyword>
<evidence type="ECO:0000256" key="2">
    <source>
        <dbReference type="ARBA" id="ARBA00022555"/>
    </source>
</evidence>
<dbReference type="Proteomes" id="UP000273154">
    <property type="component" value="Chromosome"/>
</dbReference>
<keyword evidence="16" id="KW-1185">Reference proteome</keyword>
<dbReference type="RefSeq" id="WP_232619899.1">
    <property type="nucleotide sequence ID" value="NZ_AP019367.1"/>
</dbReference>
<evidence type="ECO:0000256" key="6">
    <source>
        <dbReference type="ARBA" id="ARBA00022857"/>
    </source>
</evidence>
<protein>
    <recommendedName>
        <fullName evidence="11">tRNA-dihydrouridine synthase</fullName>
        <ecNumber evidence="11">1.3.1.-</ecNumber>
    </recommendedName>
</protein>
<evidence type="ECO:0000256" key="10">
    <source>
        <dbReference type="ARBA" id="ARBA00048802"/>
    </source>
</evidence>
<feature type="binding site" evidence="13">
    <location>
        <position position="187"/>
    </location>
    <ligand>
        <name>FMN</name>
        <dbReference type="ChEBI" id="CHEBI:58210"/>
    </ligand>
</feature>
<evidence type="ECO:0000313" key="15">
    <source>
        <dbReference type="EMBL" id="BBH50162.1"/>
    </source>
</evidence>
<keyword evidence="4 11" id="KW-0288">FMN</keyword>
<name>A0A3G9K5N1_9ACTN</name>
<keyword evidence="3 11" id="KW-0285">Flavoprotein</keyword>
<dbReference type="SUPFAM" id="SSF51395">
    <property type="entry name" value="FMN-linked oxidoreductases"/>
    <property type="match status" value="1"/>
</dbReference>
<comment type="cofactor">
    <cofactor evidence="11 13">
        <name>FMN</name>
        <dbReference type="ChEBI" id="CHEBI:58210"/>
    </cofactor>
</comment>
<dbReference type="InterPro" id="IPR013785">
    <property type="entry name" value="Aldolase_TIM"/>
</dbReference>
<evidence type="ECO:0000313" key="16">
    <source>
        <dbReference type="Proteomes" id="UP000273154"/>
    </source>
</evidence>
<evidence type="ECO:0000256" key="13">
    <source>
        <dbReference type="PIRSR" id="PIRSR006621-2"/>
    </source>
</evidence>
<keyword evidence="6" id="KW-0521">NADP</keyword>
<feature type="binding site" evidence="13">
    <location>
        <begin position="61"/>
        <end position="63"/>
    </location>
    <ligand>
        <name>FMN</name>
        <dbReference type="ChEBI" id="CHEBI:58210"/>
    </ligand>
</feature>
<dbReference type="EMBL" id="AP019367">
    <property type="protein sequence ID" value="BBH50162.1"/>
    <property type="molecule type" value="Genomic_DNA"/>
</dbReference>
<keyword evidence="5 11" id="KW-0819">tRNA processing</keyword>
<dbReference type="GO" id="GO:0050660">
    <property type="term" value="F:flavin adenine dinucleotide binding"/>
    <property type="evidence" value="ECO:0007669"/>
    <property type="project" value="InterPro"/>
</dbReference>
<evidence type="ECO:0000259" key="14">
    <source>
        <dbReference type="Pfam" id="PF01207"/>
    </source>
</evidence>
<dbReference type="Gene3D" id="3.20.20.70">
    <property type="entry name" value="Aldolase class I"/>
    <property type="match status" value="1"/>
</dbReference>
<evidence type="ECO:0000256" key="3">
    <source>
        <dbReference type="ARBA" id="ARBA00022630"/>
    </source>
</evidence>
<dbReference type="Gene3D" id="1.10.1200.80">
    <property type="entry name" value="Putative flavin oxidoreducatase, domain 2"/>
    <property type="match status" value="1"/>
</dbReference>
<comment type="similarity">
    <text evidence="11">Belongs to the dus family.</text>
</comment>
<evidence type="ECO:0000256" key="7">
    <source>
        <dbReference type="ARBA" id="ARBA00022884"/>
    </source>
</evidence>
<keyword evidence="8 11" id="KW-0560">Oxidoreductase</keyword>
<feature type="domain" description="DUS-like FMN-binding" evidence="14">
    <location>
        <begin position="59"/>
        <end position="355"/>
    </location>
</feature>
<feature type="binding site" evidence="13">
    <location>
        <begin position="272"/>
        <end position="273"/>
    </location>
    <ligand>
        <name>FMN</name>
        <dbReference type="ChEBI" id="CHEBI:58210"/>
    </ligand>
</feature>
<evidence type="ECO:0000256" key="11">
    <source>
        <dbReference type="PIRNR" id="PIRNR006621"/>
    </source>
</evidence>
<dbReference type="CDD" id="cd02801">
    <property type="entry name" value="DUS_like_FMN"/>
    <property type="match status" value="1"/>
</dbReference>
<organism evidence="15 16">
    <name type="scientific">Parolsenella catena</name>
    <dbReference type="NCBI Taxonomy" id="2003188"/>
    <lineage>
        <taxon>Bacteria</taxon>
        <taxon>Bacillati</taxon>
        <taxon>Actinomycetota</taxon>
        <taxon>Coriobacteriia</taxon>
        <taxon>Coriobacteriales</taxon>
        <taxon>Atopobiaceae</taxon>
        <taxon>Parolsenella</taxon>
    </lineage>
</organism>
<evidence type="ECO:0000256" key="12">
    <source>
        <dbReference type="PIRSR" id="PIRSR006621-1"/>
    </source>
</evidence>
<dbReference type="PANTHER" id="PTHR45846">
    <property type="entry name" value="TRNA-DIHYDROURIDINE(47) SYNTHASE [NAD(P)(+)]-LIKE"/>
    <property type="match status" value="1"/>
</dbReference>
<reference evidence="16" key="1">
    <citation type="submission" date="2018-11" db="EMBL/GenBank/DDBJ databases">
        <title>Comparative genomics of Parolsenella catena and Libanicoccus massiliensis: Reclassification of Libanicoccus massiliensis as Parolsenella massiliensis comb. nov.</title>
        <authorList>
            <person name="Sakamoto M."/>
            <person name="Ikeyama N."/>
            <person name="Murakami T."/>
            <person name="Mori H."/>
            <person name="Yuki M."/>
            <person name="Ohkuma M."/>
        </authorList>
    </citation>
    <scope>NUCLEOTIDE SEQUENCE [LARGE SCALE GENOMIC DNA]</scope>
    <source>
        <strain evidence="16">JCM 31932</strain>
    </source>
</reference>
<dbReference type="AlphaFoldDB" id="A0A3G9K5N1"/>
<comment type="catalytic activity">
    <reaction evidence="9">
        <text>a 5,6-dihydrouridine in tRNA + NADP(+) = a uridine in tRNA + NADPH + H(+)</text>
        <dbReference type="Rhea" id="RHEA:23624"/>
        <dbReference type="Rhea" id="RHEA-COMP:13339"/>
        <dbReference type="Rhea" id="RHEA-COMP:13887"/>
        <dbReference type="ChEBI" id="CHEBI:15378"/>
        <dbReference type="ChEBI" id="CHEBI:57783"/>
        <dbReference type="ChEBI" id="CHEBI:58349"/>
        <dbReference type="ChEBI" id="CHEBI:65315"/>
        <dbReference type="ChEBI" id="CHEBI:74443"/>
    </reaction>
</comment>
<dbReference type="GO" id="GO:0017150">
    <property type="term" value="F:tRNA dihydrouridine synthase activity"/>
    <property type="evidence" value="ECO:0007669"/>
    <property type="project" value="InterPro"/>
</dbReference>
<comment type="function">
    <text evidence="1 11">Catalyzes the synthesis of 5,6-dihydrouridine (D), a modified base found in the D-loop of most tRNAs, via the reduction of the C5-C6 double bond in target uridines.</text>
</comment>
<feature type="binding site" evidence="13">
    <location>
        <position position="115"/>
    </location>
    <ligand>
        <name>FMN</name>
        <dbReference type="ChEBI" id="CHEBI:58210"/>
    </ligand>
</feature>
<dbReference type="KEGG" id="pcat:Pcatena_07490"/>
<dbReference type="GeneID" id="88848876"/>
<keyword evidence="13" id="KW-0547">Nucleotide-binding</keyword>
<evidence type="ECO:0000256" key="9">
    <source>
        <dbReference type="ARBA" id="ARBA00048205"/>
    </source>
</evidence>
<dbReference type="PANTHER" id="PTHR45846:SF1">
    <property type="entry name" value="TRNA-DIHYDROURIDINE(47) SYNTHASE [NAD(P)(+)]-LIKE"/>
    <property type="match status" value="1"/>
</dbReference>
<dbReference type="InterPro" id="IPR001269">
    <property type="entry name" value="DUS_fam"/>
</dbReference>
<evidence type="ECO:0000256" key="4">
    <source>
        <dbReference type="ARBA" id="ARBA00022643"/>
    </source>
</evidence>
<dbReference type="PIRSF" id="PIRSF006621">
    <property type="entry name" value="Dus"/>
    <property type="match status" value="1"/>
</dbReference>
<dbReference type="GO" id="GO:0000049">
    <property type="term" value="F:tRNA binding"/>
    <property type="evidence" value="ECO:0007669"/>
    <property type="project" value="UniProtKB-KW"/>
</dbReference>
<sequence>MARSSHYVAEQLELAHSDAASLVMERGAAAAGLSWPPAPFAPRDAGSLRERLAANPFLMAPMASVTDCAYRMMMRAGGAALAYTEMVSVTGIHYGSDKTWSLVQPNVGEPDLAVQLFGADPEHFREAASQLGEHVGERLALVDVNMACPVPKVTRGGAGSALLDDPVLAARIVRTLREELDVPVTVKIRIGRVPDHIVGADFARAMEAAGASAIAVHGRVASQMYRGQSSADAISRVVDAVSVPVIASGDALNAARAAKLLKDTGAVACFVARGSYGDPWVFRNARRILGGEDALEVTPEMRLAAFRLHVRLLGATGAHIARARSLAGWYLRGVPEAAAWRERAMHCVTLDDYLTLADELEATL</sequence>
<evidence type="ECO:0000256" key="8">
    <source>
        <dbReference type="ARBA" id="ARBA00023002"/>
    </source>
</evidence>
<evidence type="ECO:0000256" key="1">
    <source>
        <dbReference type="ARBA" id="ARBA00002790"/>
    </source>
</evidence>
<feature type="active site" description="Proton donor" evidence="12">
    <location>
        <position position="148"/>
    </location>
</feature>
<evidence type="ECO:0000256" key="5">
    <source>
        <dbReference type="ARBA" id="ARBA00022694"/>
    </source>
</evidence>
<comment type="catalytic activity">
    <reaction evidence="10">
        <text>a 5,6-dihydrouridine in tRNA + NAD(+) = a uridine in tRNA + NADH + H(+)</text>
        <dbReference type="Rhea" id="RHEA:54452"/>
        <dbReference type="Rhea" id="RHEA-COMP:13339"/>
        <dbReference type="Rhea" id="RHEA-COMP:13887"/>
        <dbReference type="ChEBI" id="CHEBI:15378"/>
        <dbReference type="ChEBI" id="CHEBI:57540"/>
        <dbReference type="ChEBI" id="CHEBI:57945"/>
        <dbReference type="ChEBI" id="CHEBI:65315"/>
        <dbReference type="ChEBI" id="CHEBI:74443"/>
    </reaction>
</comment>
<dbReference type="EC" id="1.3.1.-" evidence="11"/>
<feature type="binding site" evidence="13">
    <location>
        <position position="217"/>
    </location>
    <ligand>
        <name>FMN</name>
        <dbReference type="ChEBI" id="CHEBI:58210"/>
    </ligand>
</feature>
<accession>A0A3G9K5N1</accession>
<keyword evidence="2" id="KW-0820">tRNA-binding</keyword>
<gene>
    <name evidence="15" type="primary">dusA</name>
    <name evidence="15" type="ORF">Pcatena_07490</name>
</gene>
<dbReference type="InterPro" id="IPR035587">
    <property type="entry name" value="DUS-like_FMN-bd"/>
</dbReference>
<proteinExistence type="inferred from homology"/>
<dbReference type="Pfam" id="PF01207">
    <property type="entry name" value="Dus"/>
    <property type="match status" value="1"/>
</dbReference>